<dbReference type="GO" id="GO:0005085">
    <property type="term" value="F:guanyl-nucleotide exchange factor activity"/>
    <property type="evidence" value="ECO:0007669"/>
    <property type="project" value="InterPro"/>
</dbReference>
<dbReference type="PROSITE" id="PS50211">
    <property type="entry name" value="DENN"/>
    <property type="match status" value="1"/>
</dbReference>
<dbReference type="EMBL" id="SGPM01000009">
    <property type="protein sequence ID" value="THH33219.1"/>
    <property type="molecule type" value="Genomic_DNA"/>
</dbReference>
<evidence type="ECO:0000259" key="4">
    <source>
        <dbReference type="PROSITE" id="PS50211"/>
    </source>
</evidence>
<evidence type="ECO:0000256" key="3">
    <source>
        <dbReference type="SAM" id="Phobius"/>
    </source>
</evidence>
<organism evidence="5 6">
    <name type="scientific">Antrodiella citrinella</name>
    <dbReference type="NCBI Taxonomy" id="2447956"/>
    <lineage>
        <taxon>Eukaryota</taxon>
        <taxon>Fungi</taxon>
        <taxon>Dikarya</taxon>
        <taxon>Basidiomycota</taxon>
        <taxon>Agaricomycotina</taxon>
        <taxon>Agaricomycetes</taxon>
        <taxon>Polyporales</taxon>
        <taxon>Steccherinaceae</taxon>
        <taxon>Antrodiella</taxon>
    </lineage>
</organism>
<dbReference type="Proteomes" id="UP000308730">
    <property type="component" value="Unassembled WGS sequence"/>
</dbReference>
<keyword evidence="3" id="KW-1133">Transmembrane helix</keyword>
<evidence type="ECO:0000313" key="6">
    <source>
        <dbReference type="Proteomes" id="UP000308730"/>
    </source>
</evidence>
<name>A0A4S4N2N5_9APHY</name>
<proteinExistence type="inferred from homology"/>
<protein>
    <recommendedName>
        <fullName evidence="4">UDENN domain-containing protein</fullName>
    </recommendedName>
</protein>
<accession>A0A4S4N2N5</accession>
<evidence type="ECO:0000313" key="5">
    <source>
        <dbReference type="EMBL" id="THH33219.1"/>
    </source>
</evidence>
<comment type="caution">
    <text evidence="5">The sequence shown here is derived from an EMBL/GenBank/DDBJ whole genome shotgun (WGS) entry which is preliminary data.</text>
</comment>
<dbReference type="PANTHER" id="PTHR13677:SF0">
    <property type="entry name" value="LD41638P"/>
    <property type="match status" value="1"/>
</dbReference>
<feature type="region of interest" description="Disordered" evidence="2">
    <location>
        <begin position="446"/>
        <end position="475"/>
    </location>
</feature>
<evidence type="ECO:0000256" key="1">
    <source>
        <dbReference type="ARBA" id="ARBA00007159"/>
    </source>
</evidence>
<sequence>MEEELDIGLANLSRRSESSTASPPRKRFGRRPGTIVIVEEKFSLGSGLSPLKSPSSPNLLKDFPLTASPHTPRKLSRSNTLPRLQLSKTDELDGLSMEPVKVLRLRRWIHALVIVNFDLEYGPKITKMFPPLNLSPAEAENIAFSSFPDAPQIELGSQMHSFRVRPHDPTEDKLVRNEDRPATQDGFMYGFSHFTQRRDPSSKRGYQQSSLVILTPHPYPTLFYTVLSYLGQSFLMHGGPILEVACHNIASWSDPVPGAGIELGFLGFVFAAELPSSMDTPQSATSVSVKEYDQDTKILASLSPPHPALISIFESCLQHMWSIWECLVLCEPILVYGTSAAMTSQAVWFLRDILRPIPLTGDFRPFFTIHDADHTLFINTRTPQPGVILGVTNPIIERTCKHWPHVISLGAPPKSVLGRIISCLLHLLIVTLAFLFVVHCRKEKHGSLTPRTPRTPWTPADSPMTAGPAPGWKSKTHKRYISRDRALLKRIEDACKSGDEKASTLFRSWHVHANSNTVKSNILIRDLPPLLRLRELVTDSSPRPPVLPQSSNELRIKHTNVLRESQPRRHPPTDANPRPIASPFRLESEVAARDAAEAVQHEHVPRVAVVIACGDTVAVQELGEATGVLRAVVEVEGVWGVVGAAGGGGEEGVGGEERSG</sequence>
<keyword evidence="3" id="KW-0812">Transmembrane</keyword>
<dbReference type="InterPro" id="IPR024224">
    <property type="entry name" value="DENND6"/>
</dbReference>
<feature type="region of interest" description="Disordered" evidence="2">
    <location>
        <begin position="1"/>
        <end position="32"/>
    </location>
</feature>
<dbReference type="GO" id="GO:0055037">
    <property type="term" value="C:recycling endosome"/>
    <property type="evidence" value="ECO:0007669"/>
    <property type="project" value="TreeGrafter"/>
</dbReference>
<feature type="domain" description="UDENN" evidence="4">
    <location>
        <begin position="110"/>
        <end position="660"/>
    </location>
</feature>
<feature type="transmembrane region" description="Helical" evidence="3">
    <location>
        <begin position="416"/>
        <end position="438"/>
    </location>
</feature>
<gene>
    <name evidence="5" type="ORF">EUX98_g952</name>
</gene>
<comment type="similarity">
    <text evidence="1">Belongs to the DENND6 family.</text>
</comment>
<feature type="region of interest" description="Disordered" evidence="2">
    <location>
        <begin position="60"/>
        <end position="82"/>
    </location>
</feature>
<dbReference type="InterPro" id="IPR037516">
    <property type="entry name" value="Tripartite_DENN"/>
</dbReference>
<reference evidence="5 6" key="1">
    <citation type="submission" date="2019-02" db="EMBL/GenBank/DDBJ databases">
        <title>Genome sequencing of the rare red list fungi Antrodiella citrinella (Flaviporus citrinellus).</title>
        <authorList>
            <person name="Buettner E."/>
            <person name="Kellner H."/>
        </authorList>
    </citation>
    <scope>NUCLEOTIDE SEQUENCE [LARGE SCALE GENOMIC DNA]</scope>
    <source>
        <strain evidence="5 6">DSM 108506</strain>
    </source>
</reference>
<keyword evidence="6" id="KW-1185">Reference proteome</keyword>
<keyword evidence="3" id="KW-0472">Membrane</keyword>
<dbReference type="OrthoDB" id="10265409at2759"/>
<evidence type="ECO:0000256" key="2">
    <source>
        <dbReference type="SAM" id="MobiDB-lite"/>
    </source>
</evidence>
<dbReference type="PANTHER" id="PTHR13677">
    <property type="entry name" value="LD41638P"/>
    <property type="match status" value="1"/>
</dbReference>
<dbReference type="AlphaFoldDB" id="A0A4S4N2N5"/>
<feature type="compositionally biased region" description="Low complexity" evidence="2">
    <location>
        <begin position="449"/>
        <end position="459"/>
    </location>
</feature>